<proteinExistence type="predicted"/>
<evidence type="ECO:0000256" key="1">
    <source>
        <dbReference type="SAM" id="MobiDB-lite"/>
    </source>
</evidence>
<accession>A0ABR1Y5H3</accession>
<evidence type="ECO:0000313" key="2">
    <source>
        <dbReference type="EMBL" id="KAK8176851.1"/>
    </source>
</evidence>
<feature type="region of interest" description="Disordered" evidence="1">
    <location>
        <begin position="368"/>
        <end position="391"/>
    </location>
</feature>
<dbReference type="InterPro" id="IPR032675">
    <property type="entry name" value="LRR_dom_sf"/>
</dbReference>
<sequence length="413" mass="47265">MAAFNDLNDDVLLILIDFLAGEGFVRDTEGIGRNHLVALSSTNRRLRYLTTQVATRSLFDSVLMRGRSLPARLDECIYEGRPLDIPQALERTRSLRIPRPFESGLERNQKGARIYRYEITRLLRTPQRLEKLDVGHSRIFKTARRDRFSRPFFRDDKFSSLPFAIEASPPLALNYVKELSIHQNRYLLGPLCPNVESIKVKTSSGYISLPVMLGKFSKLSYLISLELDQTVGPELVQTVYEFLPNLKRLVLTGSGLNMISVETRQRIISALAHFPRLHTISFHHDFKPSSRPWGDSPDEPPDYRMDCLVGGPSLESQVTDCTRSYLARHVVRFFEGCLALANLFLNPLNEFHLLRREPDLAITWVQKEKSEERSQDDAEAWSNDYDTSDEEDDRVILQSMALCGYNNSYSGSE</sequence>
<dbReference type="Proteomes" id="UP001456524">
    <property type="component" value="Unassembled WGS sequence"/>
</dbReference>
<dbReference type="EMBL" id="JBBWUH010000001">
    <property type="protein sequence ID" value="KAK8176851.1"/>
    <property type="molecule type" value="Genomic_DNA"/>
</dbReference>
<protein>
    <submittedName>
        <fullName evidence="2">Uncharacterized protein</fullName>
    </submittedName>
</protein>
<organism evidence="2 3">
    <name type="scientific">Phyllosticta citrichinensis</name>
    <dbReference type="NCBI Taxonomy" id="1130410"/>
    <lineage>
        <taxon>Eukaryota</taxon>
        <taxon>Fungi</taxon>
        <taxon>Dikarya</taxon>
        <taxon>Ascomycota</taxon>
        <taxon>Pezizomycotina</taxon>
        <taxon>Dothideomycetes</taxon>
        <taxon>Dothideomycetes incertae sedis</taxon>
        <taxon>Botryosphaeriales</taxon>
        <taxon>Phyllostictaceae</taxon>
        <taxon>Phyllosticta</taxon>
    </lineage>
</organism>
<gene>
    <name evidence="2" type="ORF">IWX90DRAFT_419526</name>
</gene>
<dbReference type="Gene3D" id="3.80.10.10">
    <property type="entry name" value="Ribonuclease Inhibitor"/>
    <property type="match status" value="1"/>
</dbReference>
<evidence type="ECO:0000313" key="3">
    <source>
        <dbReference type="Proteomes" id="UP001456524"/>
    </source>
</evidence>
<name>A0ABR1Y5H3_9PEZI</name>
<keyword evidence="3" id="KW-1185">Reference proteome</keyword>
<reference evidence="2 3" key="1">
    <citation type="journal article" date="2022" name="G3 (Bethesda)">
        <title>Enemy or ally: a genomic approach to elucidate the lifestyle of Phyllosticta citrichinaensis.</title>
        <authorList>
            <person name="Buijs V.A."/>
            <person name="Groenewald J.Z."/>
            <person name="Haridas S."/>
            <person name="LaButti K.M."/>
            <person name="Lipzen A."/>
            <person name="Martin F.M."/>
            <person name="Barry K."/>
            <person name="Grigoriev I.V."/>
            <person name="Crous P.W."/>
            <person name="Seidl M.F."/>
        </authorList>
    </citation>
    <scope>NUCLEOTIDE SEQUENCE [LARGE SCALE GENOMIC DNA]</scope>
    <source>
        <strain evidence="2 3">CBS 129764</strain>
    </source>
</reference>
<dbReference type="SUPFAM" id="SSF52047">
    <property type="entry name" value="RNI-like"/>
    <property type="match status" value="1"/>
</dbReference>
<comment type="caution">
    <text evidence="2">The sequence shown here is derived from an EMBL/GenBank/DDBJ whole genome shotgun (WGS) entry which is preliminary data.</text>
</comment>